<evidence type="ECO:0000313" key="2">
    <source>
        <dbReference type="EMBL" id="KJH46093.1"/>
    </source>
</evidence>
<keyword evidence="1" id="KW-0812">Transmembrane</keyword>
<name>A0A0D8XN60_DICVI</name>
<keyword evidence="3" id="KW-1185">Reference proteome</keyword>
<feature type="transmembrane region" description="Helical" evidence="1">
    <location>
        <begin position="237"/>
        <end position="261"/>
    </location>
</feature>
<reference evidence="2 3" key="1">
    <citation type="submission" date="2013-11" db="EMBL/GenBank/DDBJ databases">
        <title>Draft genome of the bovine lungworm Dictyocaulus viviparus.</title>
        <authorList>
            <person name="Mitreva M."/>
        </authorList>
    </citation>
    <scope>NUCLEOTIDE SEQUENCE [LARGE SCALE GENOMIC DNA]</scope>
    <source>
        <strain evidence="2 3">HannoverDv2000</strain>
    </source>
</reference>
<feature type="transmembrane region" description="Helical" evidence="1">
    <location>
        <begin position="95"/>
        <end position="113"/>
    </location>
</feature>
<evidence type="ECO:0000313" key="3">
    <source>
        <dbReference type="Proteomes" id="UP000053766"/>
    </source>
</evidence>
<dbReference type="Proteomes" id="UP000053766">
    <property type="component" value="Unassembled WGS sequence"/>
</dbReference>
<protein>
    <submittedName>
        <fullName evidence="2">Uncharacterized protein</fullName>
    </submittedName>
</protein>
<keyword evidence="1" id="KW-0472">Membrane</keyword>
<organism evidence="2 3">
    <name type="scientific">Dictyocaulus viviparus</name>
    <name type="common">Bovine lungworm</name>
    <dbReference type="NCBI Taxonomy" id="29172"/>
    <lineage>
        <taxon>Eukaryota</taxon>
        <taxon>Metazoa</taxon>
        <taxon>Ecdysozoa</taxon>
        <taxon>Nematoda</taxon>
        <taxon>Chromadorea</taxon>
        <taxon>Rhabditida</taxon>
        <taxon>Rhabditina</taxon>
        <taxon>Rhabditomorpha</taxon>
        <taxon>Strongyloidea</taxon>
        <taxon>Metastrongylidae</taxon>
        <taxon>Dictyocaulus</taxon>
    </lineage>
</organism>
<dbReference type="EMBL" id="KN716370">
    <property type="protein sequence ID" value="KJH46093.1"/>
    <property type="molecule type" value="Genomic_DNA"/>
</dbReference>
<sequence length="362" mass="42414">MQRQEEQQYTRYGCRIRFIVFGSGVLGRCLHKYTVDATPRPFAVETFTNLEYSRIASWQCNYVRTTASPCATVEQERDKWKIADAPTMCEDRPYLGWYPLSSIIFLCSLWFFLRRSIKHCILLGPKMVKFSTKLYSRIRNRLIMISLTISFMSQTNSTFTMNYSVNFPSLIYINTEGTMEPQQQVLFIESRTNVFSPFLDVLSNDAIFKYRFALLEALSSIEFLIKIQSLRNHCHIVNYFFGQYLTLLLSNFIIVIFIRFLRFLLNLNNVPVVTRQWDTWYTAVIDGNELITFRPMMHNFQSTKKPLKKLSSKKNRILTFEHSIMHSPKIAKEIANEFSTTTFTVMQRTKSASRSILNGMTL</sequence>
<keyword evidence="1" id="KW-1133">Transmembrane helix</keyword>
<accession>A0A0D8XN60</accession>
<dbReference type="AlphaFoldDB" id="A0A0D8XN60"/>
<evidence type="ECO:0000256" key="1">
    <source>
        <dbReference type="SAM" id="Phobius"/>
    </source>
</evidence>
<gene>
    <name evidence="2" type="ORF">DICVIV_07863</name>
</gene>
<proteinExistence type="predicted"/>
<reference evidence="3" key="2">
    <citation type="journal article" date="2016" name="Sci. Rep.">
        <title>Dictyocaulus viviparus genome, variome and transcriptome elucidate lungworm biology and support future intervention.</title>
        <authorList>
            <person name="McNulty S.N."/>
            <person name="Strube C."/>
            <person name="Rosa B.A."/>
            <person name="Martin J.C."/>
            <person name="Tyagi R."/>
            <person name="Choi Y.J."/>
            <person name="Wang Q."/>
            <person name="Hallsworth Pepin K."/>
            <person name="Zhang X."/>
            <person name="Ozersky P."/>
            <person name="Wilson R.K."/>
            <person name="Sternberg P.W."/>
            <person name="Gasser R.B."/>
            <person name="Mitreva M."/>
        </authorList>
    </citation>
    <scope>NUCLEOTIDE SEQUENCE [LARGE SCALE GENOMIC DNA]</scope>
    <source>
        <strain evidence="3">HannoverDv2000</strain>
    </source>
</reference>